<evidence type="ECO:0000313" key="9">
    <source>
        <dbReference type="RefSeq" id="XP_018496916.1"/>
    </source>
</evidence>
<reference evidence="9" key="1">
    <citation type="submission" date="2025-08" db="UniProtKB">
        <authorList>
            <consortium name="RefSeq"/>
        </authorList>
    </citation>
    <scope>IDENTIFICATION</scope>
</reference>
<dbReference type="PANTHER" id="PTHR11802:SF472">
    <property type="entry name" value="SERINE CARBOXYPEPTIDASE CPVL-RELATED"/>
    <property type="match status" value="1"/>
</dbReference>
<dbReference type="SUPFAM" id="SSF53474">
    <property type="entry name" value="alpha/beta-Hydrolases"/>
    <property type="match status" value="1"/>
</dbReference>
<accession>A0AAJ7PAR1</accession>
<dbReference type="PROSITE" id="PS00131">
    <property type="entry name" value="CARBOXYPEPT_SER_SER"/>
    <property type="match status" value="1"/>
</dbReference>
<keyword evidence="5 7" id="KW-0378">Hydrolase</keyword>
<evidence type="ECO:0000256" key="2">
    <source>
        <dbReference type="ARBA" id="ARBA00022645"/>
    </source>
</evidence>
<sequence>MRWIHAAIFLLTATKCLASRDDTDDPLFLTPFIRAGRLGEARKLSSVPPFDKNNIRSYSGYLTVNETTSSNLFFWFFPARNLRKDAPTLLFLQGGPGASSMFSIFIETGPYRINEKLTTELREVAWSHDFNMLYIDNPVGTGFSFTGSDAGFVTTEEEVGRDLFEALQQFFTLFNEYADNEFYVSGESYAGKYVPATAYTIHKNRGRAKMKLSGIIIGDGWTDPINMMDYDQLLQQLGLISAIQADHFKKVQDQAKAFIRQGNYGNAYKIMNELMDGDQLPYKSYFYNATGLDFYFNLLQSSAPPEFEYYPKFLQLNETRRAIHVGSLPFNDGSKVENKLMLDQYVSAKAFVEEILNNDYKVLIYNGQLDLIVPYALTMKFIRNLDWKNASKFISAPRTIWKNPAGTPVGYVHRLGNFTEALVRNAGHMVPYDQPVNALDLITRFIYNKPFET</sequence>
<dbReference type="Pfam" id="PF00450">
    <property type="entry name" value="Peptidase_S10"/>
    <property type="match status" value="1"/>
</dbReference>
<dbReference type="PANTHER" id="PTHR11802">
    <property type="entry name" value="SERINE PROTEASE FAMILY S10 SERINE CARBOXYPEPTIDASE"/>
    <property type="match status" value="1"/>
</dbReference>
<dbReference type="EC" id="3.4.16.-" evidence="7"/>
<dbReference type="GO" id="GO:0006508">
    <property type="term" value="P:proteolysis"/>
    <property type="evidence" value="ECO:0007669"/>
    <property type="project" value="UniProtKB-KW"/>
</dbReference>
<evidence type="ECO:0000313" key="8">
    <source>
        <dbReference type="Proteomes" id="UP000694867"/>
    </source>
</evidence>
<keyword evidence="6" id="KW-0325">Glycoprotein</keyword>
<dbReference type="InterPro" id="IPR029058">
    <property type="entry name" value="AB_hydrolase_fold"/>
</dbReference>
<dbReference type="InterPro" id="IPR033124">
    <property type="entry name" value="Ser_caboxypep_his_AS"/>
</dbReference>
<gene>
    <name evidence="9" type="primary">LOC100903482</name>
</gene>
<evidence type="ECO:0000256" key="1">
    <source>
        <dbReference type="ARBA" id="ARBA00009431"/>
    </source>
</evidence>
<keyword evidence="4 7" id="KW-0732">Signal</keyword>
<keyword evidence="8" id="KW-1185">Reference proteome</keyword>
<evidence type="ECO:0000256" key="5">
    <source>
        <dbReference type="ARBA" id="ARBA00022801"/>
    </source>
</evidence>
<evidence type="ECO:0000256" key="7">
    <source>
        <dbReference type="RuleBase" id="RU361156"/>
    </source>
</evidence>
<dbReference type="PRINTS" id="PR00724">
    <property type="entry name" value="CRBOXYPTASEC"/>
</dbReference>
<proteinExistence type="inferred from homology"/>
<evidence type="ECO:0000256" key="3">
    <source>
        <dbReference type="ARBA" id="ARBA00022670"/>
    </source>
</evidence>
<dbReference type="Proteomes" id="UP000694867">
    <property type="component" value="Unplaced"/>
</dbReference>
<dbReference type="KEGG" id="goe:100903482"/>
<keyword evidence="3 7" id="KW-0645">Protease</keyword>
<comment type="similarity">
    <text evidence="1 7">Belongs to the peptidase S10 family.</text>
</comment>
<feature type="signal peptide" evidence="7">
    <location>
        <begin position="1"/>
        <end position="18"/>
    </location>
</feature>
<protein>
    <recommendedName>
        <fullName evidence="7">Carboxypeptidase</fullName>
        <ecNumber evidence="7">3.4.16.-</ecNumber>
    </recommendedName>
</protein>
<dbReference type="PROSITE" id="PS00560">
    <property type="entry name" value="CARBOXYPEPT_SER_HIS"/>
    <property type="match status" value="1"/>
</dbReference>
<dbReference type="GO" id="GO:0004185">
    <property type="term" value="F:serine-type carboxypeptidase activity"/>
    <property type="evidence" value="ECO:0007669"/>
    <property type="project" value="UniProtKB-UniRule"/>
</dbReference>
<name>A0AAJ7PAR1_9ACAR</name>
<dbReference type="RefSeq" id="XP_018496916.1">
    <property type="nucleotide sequence ID" value="XM_018641400.1"/>
</dbReference>
<dbReference type="AlphaFoldDB" id="A0AAJ7PAR1"/>
<keyword evidence="2 7" id="KW-0121">Carboxypeptidase</keyword>
<evidence type="ECO:0000256" key="6">
    <source>
        <dbReference type="ARBA" id="ARBA00023180"/>
    </source>
</evidence>
<dbReference type="FunFam" id="3.40.50.1820:FF:000096">
    <property type="entry name" value="Carboxypeptidase vitellogenic-like"/>
    <property type="match status" value="1"/>
</dbReference>
<evidence type="ECO:0000256" key="4">
    <source>
        <dbReference type="ARBA" id="ARBA00022729"/>
    </source>
</evidence>
<dbReference type="Gene3D" id="3.40.50.1820">
    <property type="entry name" value="alpha/beta hydrolase"/>
    <property type="match status" value="1"/>
</dbReference>
<feature type="chain" id="PRO_5042318242" description="Carboxypeptidase" evidence="7">
    <location>
        <begin position="19"/>
        <end position="453"/>
    </location>
</feature>
<dbReference type="InterPro" id="IPR001563">
    <property type="entry name" value="Peptidase_S10"/>
</dbReference>
<dbReference type="InterPro" id="IPR018202">
    <property type="entry name" value="Ser_caboxypep_ser_AS"/>
</dbReference>
<dbReference type="GeneID" id="100903482"/>
<organism evidence="8 9">
    <name type="scientific">Galendromus occidentalis</name>
    <name type="common">western predatory mite</name>
    <dbReference type="NCBI Taxonomy" id="34638"/>
    <lineage>
        <taxon>Eukaryota</taxon>
        <taxon>Metazoa</taxon>
        <taxon>Ecdysozoa</taxon>
        <taxon>Arthropoda</taxon>
        <taxon>Chelicerata</taxon>
        <taxon>Arachnida</taxon>
        <taxon>Acari</taxon>
        <taxon>Parasitiformes</taxon>
        <taxon>Mesostigmata</taxon>
        <taxon>Gamasina</taxon>
        <taxon>Phytoseioidea</taxon>
        <taxon>Phytoseiidae</taxon>
        <taxon>Typhlodrominae</taxon>
        <taxon>Galendromus</taxon>
    </lineage>
</organism>